<evidence type="ECO:0000313" key="4">
    <source>
        <dbReference type="EMBL" id="CCQ32322.1"/>
    </source>
</evidence>
<feature type="domain" description="DUF8054" evidence="3">
    <location>
        <begin position="51"/>
        <end position="167"/>
    </location>
</feature>
<reference evidence="5 6" key="1">
    <citation type="journal article" date="2011" name="J. Bacteriol.">
        <title>Genome sequence of Halorhabdus tiamatea, the first archaeon isolated from a deep-sea anoxic brine lake.</title>
        <authorList>
            <person name="Antunes A."/>
            <person name="Alam I."/>
            <person name="Bajic V.B."/>
            <person name="Stingl U."/>
        </authorList>
    </citation>
    <scope>NUCLEOTIDE SEQUENCE [LARGE SCALE GENOMIC DNA]</scope>
    <source>
        <strain evidence="5 6">SARL4B</strain>
    </source>
</reference>
<dbReference type="InterPro" id="IPR058775">
    <property type="entry name" value="DUF8054_M"/>
</dbReference>
<proteinExistence type="predicted"/>
<accession>F7PQM1</accession>
<evidence type="ECO:0000259" key="3">
    <source>
        <dbReference type="Pfam" id="PF26238"/>
    </source>
</evidence>
<dbReference type="eggNOG" id="arCOG08109">
    <property type="taxonomic scope" value="Archaea"/>
</dbReference>
<dbReference type="Pfam" id="PF26238">
    <property type="entry name" value="DUF8054_M"/>
    <property type="match status" value="1"/>
</dbReference>
<evidence type="ECO:0000313" key="5">
    <source>
        <dbReference type="EMBL" id="ERJ04668.1"/>
    </source>
</evidence>
<feature type="region of interest" description="Disordered" evidence="1">
    <location>
        <begin position="1"/>
        <end position="49"/>
    </location>
</feature>
<dbReference type="AlphaFoldDB" id="F7PQM1"/>
<evidence type="ECO:0000313" key="6">
    <source>
        <dbReference type="Proteomes" id="UP000003861"/>
    </source>
</evidence>
<organism evidence="5 6">
    <name type="scientific">Halorhabdus tiamatea SARL4B</name>
    <dbReference type="NCBI Taxonomy" id="1033806"/>
    <lineage>
        <taxon>Archaea</taxon>
        <taxon>Methanobacteriati</taxon>
        <taxon>Methanobacteriota</taxon>
        <taxon>Stenosarchaea group</taxon>
        <taxon>Halobacteria</taxon>
        <taxon>Halobacteriales</taxon>
        <taxon>Haloarculaceae</taxon>
        <taxon>Halorhabdus</taxon>
    </lineage>
</organism>
<evidence type="ECO:0000256" key="1">
    <source>
        <dbReference type="SAM" id="MobiDB-lite"/>
    </source>
</evidence>
<dbReference type="EMBL" id="HF571520">
    <property type="protein sequence ID" value="CCQ32322.1"/>
    <property type="molecule type" value="Genomic_DNA"/>
</dbReference>
<reference evidence="5 6" key="2">
    <citation type="journal article" date="2013" name="PLoS ONE">
        <title>INDIGO - INtegrated Data Warehouse of MIcrobial GenOmes with Examples from the Red Sea Extremophiles.</title>
        <authorList>
            <person name="Alam I."/>
            <person name="Antunes A."/>
            <person name="Kamau A.A."/>
            <person name="Ba Alawi W."/>
            <person name="Kalkatawi M."/>
            <person name="Stingl U."/>
            <person name="Bajic V.B."/>
        </authorList>
    </citation>
    <scope>NUCLEOTIDE SEQUENCE [LARGE SCALE GENOMIC DNA]</scope>
    <source>
        <strain evidence="5 6">SARL4B</strain>
    </source>
</reference>
<dbReference type="Proteomes" id="UP000015381">
    <property type="component" value="Chromosome I"/>
</dbReference>
<keyword evidence="7" id="KW-1185">Reference proteome</keyword>
<dbReference type="GeneID" id="23798485"/>
<dbReference type="KEGG" id="hti:HTIA_0171"/>
<name>F7PQM1_9EURY</name>
<evidence type="ECO:0000259" key="2">
    <source>
        <dbReference type="Pfam" id="PF26237"/>
    </source>
</evidence>
<dbReference type="RefSeq" id="WP_008528442.1">
    <property type="nucleotide sequence ID" value="NC_021921.1"/>
</dbReference>
<dbReference type="Pfam" id="PF26237">
    <property type="entry name" value="DUF8054_C"/>
    <property type="match status" value="1"/>
</dbReference>
<evidence type="ECO:0000313" key="7">
    <source>
        <dbReference type="Proteomes" id="UP000015381"/>
    </source>
</evidence>
<feature type="compositionally biased region" description="Acidic residues" evidence="1">
    <location>
        <begin position="1"/>
        <end position="10"/>
    </location>
</feature>
<feature type="domain" description="DUF8054" evidence="2">
    <location>
        <begin position="171"/>
        <end position="209"/>
    </location>
</feature>
<protein>
    <submittedName>
        <fullName evidence="5">Uncharacterized protein</fullName>
    </submittedName>
</protein>
<dbReference type="Proteomes" id="UP000003861">
    <property type="component" value="Unassembled WGS sequence"/>
</dbReference>
<dbReference type="InterPro" id="IPR058675">
    <property type="entry name" value="DUF8054_C"/>
</dbReference>
<dbReference type="PATRIC" id="fig|1033806.12.peg.167"/>
<dbReference type="EMBL" id="AFNT02000063">
    <property type="protein sequence ID" value="ERJ04668.1"/>
    <property type="molecule type" value="Genomic_DNA"/>
</dbReference>
<sequence>MTDETDTDEQAYERHQRQVSESVDGGGCAETWETLSEQRRPDEDATQQDTDIEEILLDLDCLQFSEDGEDFELEPSFRHAWQSAIDDLGENLDAVIADVFTVDGTIEIETTEGAVHVRHDERLLGQWVSHPALIADLAACHVFAHRDDDWAERAPAERSRFAGSARLYLDFCPDCGGDASFDTDVVSSCCHDYEVATVSCEGCDVTLFELPVARNSA</sequence>
<gene>
    <name evidence="5" type="ORF">HLRTI_003355</name>
    <name evidence="4" type="ORF">HTIA_0171</name>
</gene>
<dbReference type="HOGENOM" id="CLU_1269895_0_0_2"/>
<reference evidence="4 7" key="3">
    <citation type="journal article" date="2014" name="Environ. Microbiol.">
        <title>Halorhabdus tiamatea: proteogenomics and glycosidase activity measurements identify the first cultivated euryarchaeon from a deep-sea anoxic brine lake as potential polysaccharide degrader.</title>
        <authorList>
            <person name="Werner J."/>
            <person name="Ferrer M."/>
            <person name="Michel G."/>
            <person name="Mann A.J."/>
            <person name="Huang S."/>
            <person name="Juarez S."/>
            <person name="Ciordia S."/>
            <person name="Albar J.P."/>
            <person name="Alcaide M."/>
            <person name="La Cono V."/>
            <person name="Yakimov M.M."/>
            <person name="Antunes A."/>
            <person name="Taborda M."/>
            <person name="Da Costa M.S."/>
            <person name="Amann R.I."/>
            <person name="Gloeckner F.O."/>
            <person name="Golyshina O.V."/>
            <person name="Golyshin P.N."/>
            <person name="Teeling H."/>
        </authorList>
    </citation>
    <scope>NUCLEOTIDE SEQUENCE [LARGE SCALE GENOMIC DNA]</scope>
    <source>
        <strain evidence="7">SARL4B</strain>
        <strain evidence="4">Type strain: SARL4B</strain>
    </source>
</reference>